<dbReference type="InterPro" id="IPR046815">
    <property type="entry name" value="P2RX7_C"/>
</dbReference>
<feature type="region of interest" description="Disordered" evidence="1">
    <location>
        <begin position="1"/>
        <end position="37"/>
    </location>
</feature>
<dbReference type="GeneTree" id="ENSGT01150000287234"/>
<sequence>MFRLESVVQDFASTSASSDFEPPYSTSGRGRAGGGALDPQQRDALLQMVMTRLPGLMFDVLALLEDSEPPRVPDGGVLQWCTCSNCREMSTDLERLGCRQTPETCVSNMAHMRLYILDERVLRLARAARNDIFVIEDDQESGVEQRENRHSAYCQFVLWQHGLLGVGNRVVIPRCCVWRIRDTFPDFSRQGTVYSFPDPM</sequence>
<accession>A0A8D2ZW89</accession>
<dbReference type="Ensembl" id="ENSSMAT00000008705.2">
    <property type="protein sequence ID" value="ENSSMAP00000008602.2"/>
    <property type="gene ID" value="ENSSMAG00000005288.2"/>
</dbReference>
<evidence type="ECO:0000256" key="1">
    <source>
        <dbReference type="SAM" id="MobiDB-lite"/>
    </source>
</evidence>
<evidence type="ECO:0000313" key="4">
    <source>
        <dbReference type="Proteomes" id="UP000694558"/>
    </source>
</evidence>
<evidence type="ECO:0000313" key="3">
    <source>
        <dbReference type="Ensembl" id="ENSSMAP00000008602.2"/>
    </source>
</evidence>
<dbReference type="AlphaFoldDB" id="A0A8D2ZW89"/>
<reference evidence="3" key="2">
    <citation type="submission" date="2025-08" db="UniProtKB">
        <authorList>
            <consortium name="Ensembl"/>
        </authorList>
    </citation>
    <scope>IDENTIFICATION</scope>
</reference>
<dbReference type="PANTHER" id="PTHR36981">
    <property type="entry name" value="ZGC:195170"/>
    <property type="match status" value="1"/>
</dbReference>
<organism evidence="3 4">
    <name type="scientific">Scophthalmus maximus</name>
    <name type="common">Turbot</name>
    <name type="synonym">Psetta maxima</name>
    <dbReference type="NCBI Taxonomy" id="52904"/>
    <lineage>
        <taxon>Eukaryota</taxon>
        <taxon>Metazoa</taxon>
        <taxon>Chordata</taxon>
        <taxon>Craniata</taxon>
        <taxon>Vertebrata</taxon>
        <taxon>Euteleostomi</taxon>
        <taxon>Actinopterygii</taxon>
        <taxon>Neopterygii</taxon>
        <taxon>Teleostei</taxon>
        <taxon>Neoteleostei</taxon>
        <taxon>Acanthomorphata</taxon>
        <taxon>Carangaria</taxon>
        <taxon>Pleuronectiformes</taxon>
        <taxon>Pleuronectoidei</taxon>
        <taxon>Scophthalmidae</taxon>
        <taxon>Scophthalmus</taxon>
    </lineage>
</organism>
<protein>
    <recommendedName>
        <fullName evidence="2">P2X purinoreceptor 7 intracellular domain-containing protein</fullName>
    </recommendedName>
</protein>
<evidence type="ECO:0000259" key="2">
    <source>
        <dbReference type="Pfam" id="PF20478"/>
    </source>
</evidence>
<dbReference type="PANTHER" id="PTHR36981:SF3">
    <property type="entry name" value="UBIQUITIN-LIKE PROTEASE FAMILY PROFILE DOMAIN-CONTAINING PROTEIN"/>
    <property type="match status" value="1"/>
</dbReference>
<dbReference type="Pfam" id="PF20478">
    <property type="entry name" value="P2RX7_C"/>
    <property type="match status" value="1"/>
</dbReference>
<proteinExistence type="predicted"/>
<feature type="domain" description="P2X purinoreceptor 7 intracellular" evidence="2">
    <location>
        <begin position="73"/>
        <end position="188"/>
    </location>
</feature>
<name>A0A8D2ZW89_SCOMX</name>
<dbReference type="Proteomes" id="UP000694558">
    <property type="component" value="Chromosome 4"/>
</dbReference>
<reference evidence="3" key="1">
    <citation type="submission" date="2023-05" db="EMBL/GenBank/DDBJ databases">
        <title>High-quality long-read genome of Scophthalmus maximus.</title>
        <authorList>
            <person name="Lien S."/>
            <person name="Martinez P."/>
        </authorList>
    </citation>
    <scope>NUCLEOTIDE SEQUENCE [LARGE SCALE GENOMIC DNA]</scope>
</reference>